<dbReference type="EMBL" id="CAICTM010000040">
    <property type="protein sequence ID" value="CAB9498560.1"/>
    <property type="molecule type" value="Genomic_DNA"/>
</dbReference>
<gene>
    <name evidence="2" type="ORF">SEMRO_40_G024890.1</name>
</gene>
<proteinExistence type="predicted"/>
<protein>
    <submittedName>
        <fullName evidence="2">Uncharacterized protein</fullName>
    </submittedName>
</protein>
<accession>A0A9N8DDL1</accession>
<keyword evidence="3" id="KW-1185">Reference proteome</keyword>
<evidence type="ECO:0000256" key="1">
    <source>
        <dbReference type="SAM" id="MobiDB-lite"/>
    </source>
</evidence>
<dbReference type="Proteomes" id="UP001153069">
    <property type="component" value="Unassembled WGS sequence"/>
</dbReference>
<evidence type="ECO:0000313" key="2">
    <source>
        <dbReference type="EMBL" id="CAB9498560.1"/>
    </source>
</evidence>
<evidence type="ECO:0000313" key="3">
    <source>
        <dbReference type="Proteomes" id="UP001153069"/>
    </source>
</evidence>
<name>A0A9N8DDL1_9STRA</name>
<dbReference type="AlphaFoldDB" id="A0A9N8DDL1"/>
<feature type="region of interest" description="Disordered" evidence="1">
    <location>
        <begin position="76"/>
        <end position="106"/>
    </location>
</feature>
<organism evidence="2 3">
    <name type="scientific">Seminavis robusta</name>
    <dbReference type="NCBI Taxonomy" id="568900"/>
    <lineage>
        <taxon>Eukaryota</taxon>
        <taxon>Sar</taxon>
        <taxon>Stramenopiles</taxon>
        <taxon>Ochrophyta</taxon>
        <taxon>Bacillariophyta</taxon>
        <taxon>Bacillariophyceae</taxon>
        <taxon>Bacillariophycidae</taxon>
        <taxon>Naviculales</taxon>
        <taxon>Naviculaceae</taxon>
        <taxon>Seminavis</taxon>
    </lineage>
</organism>
<dbReference type="OrthoDB" id="2393824at2759"/>
<feature type="compositionally biased region" description="Basic residues" evidence="1">
    <location>
        <begin position="77"/>
        <end position="96"/>
    </location>
</feature>
<comment type="caution">
    <text evidence="2">The sequence shown here is derived from an EMBL/GenBank/DDBJ whole genome shotgun (WGS) entry which is preliminary data.</text>
</comment>
<reference evidence="2" key="1">
    <citation type="submission" date="2020-06" db="EMBL/GenBank/DDBJ databases">
        <authorList>
            <consortium name="Plant Systems Biology data submission"/>
        </authorList>
    </citation>
    <scope>NUCLEOTIDE SEQUENCE</scope>
    <source>
        <strain evidence="2">D6</strain>
    </source>
</reference>
<sequence length="176" mass="20189">MEWINDATSSAFEGQVPPFCLPDVYIGPDVIFLLWDILYTTHVSVISQVKLRNDLNQMQALRTIMPALLYYENRDSYKRKKKNGERGQTNKKKRHSQSAAPGILEDHKVKVLKEDKAGAPATKRRKKSDSRKLGWLVTVDKGTAKSFSDEKTMRYLNAAKDLDVPEEESEEEEEEE</sequence>